<dbReference type="KEGG" id="pacr:FXN63_04210"/>
<dbReference type="NCBIfam" id="TIGR00199">
    <property type="entry name" value="PncC_domain"/>
    <property type="match status" value="1"/>
</dbReference>
<proteinExistence type="predicted"/>
<evidence type="ECO:0000313" key="3">
    <source>
        <dbReference type="Proteomes" id="UP000325161"/>
    </source>
</evidence>
<dbReference type="EMBL" id="CP043046">
    <property type="protein sequence ID" value="QEI05127.1"/>
    <property type="molecule type" value="Genomic_DNA"/>
</dbReference>
<sequence length="166" mass="17080">MNPEMLALAQSLGADLLARRATLATAESCTGGLAAAAMTAIAGSSQWFDRGFVTYTNQAKIDDLGVDEATLVQYGAVSEPTAREMALGALLASGATHALATTGIAGPGGATSGKPVGMVCFGWAWREADAAHVRSATHYFDGDRTTIRDAAVCAALRGVFDDKPEE</sequence>
<dbReference type="InterPro" id="IPR036653">
    <property type="entry name" value="CinA-like_C"/>
</dbReference>
<reference evidence="2 3" key="1">
    <citation type="submission" date="2019-08" db="EMBL/GenBank/DDBJ databases">
        <title>Amphibian skin-associated Pigmentiphaga: genome sequence and occurrence across geography and hosts.</title>
        <authorList>
            <person name="Bletz M.C."/>
            <person name="Bunk B."/>
            <person name="Sproeer C."/>
            <person name="Biwer P."/>
            <person name="Reiter S."/>
            <person name="Rabemananjara F.C.E."/>
            <person name="Schulz S."/>
            <person name="Overmann J."/>
            <person name="Vences M."/>
        </authorList>
    </citation>
    <scope>NUCLEOTIDE SEQUENCE [LARGE SCALE GENOMIC DNA]</scope>
    <source>
        <strain evidence="2 3">Mada1488</strain>
    </source>
</reference>
<gene>
    <name evidence="2" type="ORF">FXN63_04210</name>
</gene>
<dbReference type="AlphaFoldDB" id="A0A5C0AXM8"/>
<organism evidence="2 3">
    <name type="scientific">Pigmentiphaga aceris</name>
    <dbReference type="NCBI Taxonomy" id="1940612"/>
    <lineage>
        <taxon>Bacteria</taxon>
        <taxon>Pseudomonadati</taxon>
        <taxon>Pseudomonadota</taxon>
        <taxon>Betaproteobacteria</taxon>
        <taxon>Burkholderiales</taxon>
        <taxon>Alcaligenaceae</taxon>
        <taxon>Pigmentiphaga</taxon>
    </lineage>
</organism>
<evidence type="ECO:0000259" key="1">
    <source>
        <dbReference type="Pfam" id="PF02464"/>
    </source>
</evidence>
<dbReference type="Pfam" id="PF02464">
    <property type="entry name" value="CinA"/>
    <property type="match status" value="1"/>
</dbReference>
<evidence type="ECO:0000313" key="2">
    <source>
        <dbReference type="EMBL" id="QEI05127.1"/>
    </source>
</evidence>
<dbReference type="Proteomes" id="UP000325161">
    <property type="component" value="Chromosome"/>
</dbReference>
<dbReference type="InterPro" id="IPR008136">
    <property type="entry name" value="CinA_C"/>
</dbReference>
<dbReference type="SUPFAM" id="SSF142433">
    <property type="entry name" value="CinA-like"/>
    <property type="match status" value="1"/>
</dbReference>
<protein>
    <submittedName>
        <fullName evidence="2">CinA family protein</fullName>
    </submittedName>
</protein>
<dbReference type="OrthoDB" id="9801454at2"/>
<name>A0A5C0AXM8_9BURK</name>
<dbReference type="Gene3D" id="3.90.950.20">
    <property type="entry name" value="CinA-like"/>
    <property type="match status" value="1"/>
</dbReference>
<dbReference type="RefSeq" id="WP_148813131.1">
    <property type="nucleotide sequence ID" value="NZ_CP043046.1"/>
</dbReference>
<accession>A0A5C0AXM8</accession>
<feature type="domain" description="CinA C-terminal" evidence="1">
    <location>
        <begin position="7"/>
        <end position="159"/>
    </location>
</feature>
<keyword evidence="3" id="KW-1185">Reference proteome</keyword>